<dbReference type="Proteomes" id="UP000789901">
    <property type="component" value="Unassembled WGS sequence"/>
</dbReference>
<proteinExistence type="predicted"/>
<protein>
    <submittedName>
        <fullName evidence="2">36492_t:CDS:1</fullName>
    </submittedName>
</protein>
<feature type="non-terminal residue" evidence="2">
    <location>
        <position position="1"/>
    </location>
</feature>
<reference evidence="2 3" key="1">
    <citation type="submission" date="2021-06" db="EMBL/GenBank/DDBJ databases">
        <authorList>
            <person name="Kallberg Y."/>
            <person name="Tangrot J."/>
            <person name="Rosling A."/>
        </authorList>
    </citation>
    <scope>NUCLEOTIDE SEQUENCE [LARGE SCALE GENOMIC DNA]</scope>
    <source>
        <strain evidence="2 3">120-4 pot B 10/14</strain>
    </source>
</reference>
<feature type="compositionally biased region" description="Acidic residues" evidence="1">
    <location>
        <begin position="150"/>
        <end position="160"/>
    </location>
</feature>
<evidence type="ECO:0000313" key="3">
    <source>
        <dbReference type="Proteomes" id="UP000789901"/>
    </source>
</evidence>
<feature type="compositionally biased region" description="Low complexity" evidence="1">
    <location>
        <begin position="53"/>
        <end position="62"/>
    </location>
</feature>
<name>A0ABN7VT76_GIGMA</name>
<feature type="region of interest" description="Disordered" evidence="1">
    <location>
        <begin position="130"/>
        <end position="160"/>
    </location>
</feature>
<gene>
    <name evidence="2" type="ORF">GMARGA_LOCUS22262</name>
</gene>
<accession>A0ABN7VT76</accession>
<comment type="caution">
    <text evidence="2">The sequence shown here is derived from an EMBL/GenBank/DDBJ whole genome shotgun (WGS) entry which is preliminary data.</text>
</comment>
<keyword evidence="3" id="KW-1185">Reference proteome</keyword>
<feature type="compositionally biased region" description="Basic and acidic residues" evidence="1">
    <location>
        <begin position="130"/>
        <end position="139"/>
    </location>
</feature>
<evidence type="ECO:0000313" key="2">
    <source>
        <dbReference type="EMBL" id="CAG8796766.1"/>
    </source>
</evidence>
<feature type="region of interest" description="Disordered" evidence="1">
    <location>
        <begin position="53"/>
        <end position="82"/>
    </location>
</feature>
<feature type="compositionally biased region" description="Polar residues" evidence="1">
    <location>
        <begin position="70"/>
        <end position="79"/>
    </location>
</feature>
<organism evidence="2 3">
    <name type="scientific">Gigaspora margarita</name>
    <dbReference type="NCBI Taxonomy" id="4874"/>
    <lineage>
        <taxon>Eukaryota</taxon>
        <taxon>Fungi</taxon>
        <taxon>Fungi incertae sedis</taxon>
        <taxon>Mucoromycota</taxon>
        <taxon>Glomeromycotina</taxon>
        <taxon>Glomeromycetes</taxon>
        <taxon>Diversisporales</taxon>
        <taxon>Gigasporaceae</taxon>
        <taxon>Gigaspora</taxon>
    </lineage>
</organism>
<evidence type="ECO:0000256" key="1">
    <source>
        <dbReference type="SAM" id="MobiDB-lite"/>
    </source>
</evidence>
<sequence length="160" mass="18227">SAENKKRNQINSKLKINSNNTPVSEITNVISNSDDISKQKEVLQNKDALASDVSNNVSNSDSLCEDAITSEPNNTSNPDISEDKEINEFLDLKSKERVTKSYKQKMLRNFCYESDDRQKNFLDSVIETKEHLSQERSESESPNYNIYVSEEPDEIEPTKS</sequence>
<dbReference type="EMBL" id="CAJVQB010021319">
    <property type="protein sequence ID" value="CAG8796766.1"/>
    <property type="molecule type" value="Genomic_DNA"/>
</dbReference>